<dbReference type="Gene3D" id="1.20.1070.10">
    <property type="entry name" value="Rhodopsin 7-helix transmembrane proteins"/>
    <property type="match status" value="1"/>
</dbReference>
<comment type="subcellular location">
    <subcellularLocation>
        <location evidence="1">Membrane</location>
    </subcellularLocation>
</comment>
<dbReference type="SUPFAM" id="SSF81321">
    <property type="entry name" value="Family A G protein-coupled receptor-like"/>
    <property type="match status" value="1"/>
</dbReference>
<dbReference type="PROSITE" id="PS50262">
    <property type="entry name" value="G_PROTEIN_RECEP_F1_2"/>
    <property type="match status" value="1"/>
</dbReference>
<keyword evidence="2" id="KW-0812">Transmembrane</keyword>
<dbReference type="CDD" id="cd00637">
    <property type="entry name" value="7tm_classA_rhodopsin-like"/>
    <property type="match status" value="1"/>
</dbReference>
<sequence length="475" mass="53201">RETMAMSQVIAIIFVLISDVLIYLSLPLQIRILIVIIFPKKKLNLDPSFQTIIIHATIANLIFALDHCFIQEPASLGFLFDVYQLLGPYLAKIELIKSTLVITIGSILHLVLSATRLTAIIVPMSHARIWSGKKLPYGCAALWIIAAIGACPLFLPNATKVGIITNVFNSTGIEFFFVGQYTIFYSIGCSLVAGVVEVFTLLAYAALLARLNSFRRYSVSGAESVRRTTRGVIRTTIASIMISMGSWLILVFFIFYYGYQITLGRGPPFSTQEFSVIFKLLNAINNVLTPWVIFLGFPKVREIVFHRESSIPDALTVMPHNHTSSTTPRTQIIRRPPSMMSSKYEPPSLHFAHSLASLTGERKYSLSGAENVKRAANGVIRTTLASVLISMGSWILVFFFIYLYTYQFLIGNSPFTKLEFALWFKFLNGINNVLTPWVLLLSFPKVRNIVFIRESTGSDAVLPPRNPPRSMPRLR</sequence>
<dbReference type="AlphaFoldDB" id="A0A2A6B755"/>
<evidence type="ECO:0000256" key="1">
    <source>
        <dbReference type="ARBA" id="ARBA00004370"/>
    </source>
</evidence>
<evidence type="ECO:0000256" key="2">
    <source>
        <dbReference type="ARBA" id="ARBA00022692"/>
    </source>
</evidence>
<reference evidence="5" key="2">
    <citation type="submission" date="2022-06" db="UniProtKB">
        <authorList>
            <consortium name="EnsemblMetazoa"/>
        </authorList>
    </citation>
    <scope>IDENTIFICATION</scope>
    <source>
        <strain evidence="5">PS312</strain>
    </source>
</reference>
<evidence type="ECO:0000256" key="3">
    <source>
        <dbReference type="ARBA" id="ARBA00022989"/>
    </source>
</evidence>
<keyword evidence="3" id="KW-1133">Transmembrane helix</keyword>
<reference evidence="6" key="1">
    <citation type="journal article" date="2008" name="Nat. Genet.">
        <title>The Pristionchus pacificus genome provides a unique perspective on nematode lifestyle and parasitism.</title>
        <authorList>
            <person name="Dieterich C."/>
            <person name="Clifton S.W."/>
            <person name="Schuster L.N."/>
            <person name="Chinwalla A."/>
            <person name="Delehaunty K."/>
            <person name="Dinkelacker I."/>
            <person name="Fulton L."/>
            <person name="Fulton R."/>
            <person name="Godfrey J."/>
            <person name="Minx P."/>
            <person name="Mitreva M."/>
            <person name="Roeseler W."/>
            <person name="Tian H."/>
            <person name="Witte H."/>
            <person name="Yang S.P."/>
            <person name="Wilson R.K."/>
            <person name="Sommer R.J."/>
        </authorList>
    </citation>
    <scope>NUCLEOTIDE SEQUENCE [LARGE SCALE GENOMIC DNA]</scope>
    <source>
        <strain evidence="6">PS312</strain>
    </source>
</reference>
<evidence type="ECO:0000256" key="4">
    <source>
        <dbReference type="ARBA" id="ARBA00023136"/>
    </source>
</evidence>
<keyword evidence="6" id="KW-1185">Reference proteome</keyword>
<accession>A0A2A6B755</accession>
<proteinExistence type="predicted"/>
<dbReference type="EnsemblMetazoa" id="PPA19229.1">
    <property type="protein sequence ID" value="PPA19229.1"/>
    <property type="gene ID" value="WBGene00108783"/>
</dbReference>
<dbReference type="OrthoDB" id="5835292at2759"/>
<gene>
    <name evidence="5" type="primary">WBGene00108783</name>
</gene>
<evidence type="ECO:0000313" key="5">
    <source>
        <dbReference type="EnsemblMetazoa" id="PPA19229.1"/>
    </source>
</evidence>
<dbReference type="Pfam" id="PF10323">
    <property type="entry name" value="7TM_GPCR_Srv"/>
    <property type="match status" value="1"/>
</dbReference>
<dbReference type="InterPro" id="IPR019426">
    <property type="entry name" value="7TM_GPCR_serpentine_rcpt_Srv"/>
</dbReference>
<evidence type="ECO:0000313" key="6">
    <source>
        <dbReference type="Proteomes" id="UP000005239"/>
    </source>
</evidence>
<dbReference type="PANTHER" id="PTHR23017:SF3">
    <property type="entry name" value="G-PROTEIN COUPLED RECEPTORS FAMILY 1 PROFILE DOMAIN-CONTAINING PROTEIN"/>
    <property type="match status" value="1"/>
</dbReference>
<organism evidence="5 6">
    <name type="scientific">Pristionchus pacificus</name>
    <name type="common">Parasitic nematode worm</name>
    <dbReference type="NCBI Taxonomy" id="54126"/>
    <lineage>
        <taxon>Eukaryota</taxon>
        <taxon>Metazoa</taxon>
        <taxon>Ecdysozoa</taxon>
        <taxon>Nematoda</taxon>
        <taxon>Chromadorea</taxon>
        <taxon>Rhabditida</taxon>
        <taxon>Rhabditina</taxon>
        <taxon>Diplogasteromorpha</taxon>
        <taxon>Diplogasteroidea</taxon>
        <taxon>Neodiplogasteridae</taxon>
        <taxon>Pristionchus</taxon>
    </lineage>
</organism>
<dbReference type="PANTHER" id="PTHR23017">
    <property type="entry name" value="SERPENTINE RECEPTOR, CLASS X"/>
    <property type="match status" value="1"/>
</dbReference>
<name>A0A2A6B755_PRIPA</name>
<protein>
    <submittedName>
        <fullName evidence="5">G protein-coupled receptor</fullName>
    </submittedName>
</protein>
<accession>A0A8R1YFF2</accession>
<dbReference type="Proteomes" id="UP000005239">
    <property type="component" value="Unassembled WGS sequence"/>
</dbReference>
<dbReference type="GO" id="GO:0016020">
    <property type="term" value="C:membrane"/>
    <property type="evidence" value="ECO:0007669"/>
    <property type="project" value="UniProtKB-SubCell"/>
</dbReference>
<keyword evidence="4" id="KW-0472">Membrane</keyword>
<dbReference type="InterPro" id="IPR017452">
    <property type="entry name" value="GPCR_Rhodpsn_7TM"/>
</dbReference>